<protein>
    <submittedName>
        <fullName evidence="1">Uncharacterized protein</fullName>
    </submittedName>
</protein>
<proteinExistence type="predicted"/>
<reference evidence="1 2" key="1">
    <citation type="submission" date="2019-05" db="EMBL/GenBank/DDBJ databases">
        <title>Another draft genome of Portunus trituberculatus and its Hox gene families provides insights of decapod evolution.</title>
        <authorList>
            <person name="Jeong J.-H."/>
            <person name="Song I."/>
            <person name="Kim S."/>
            <person name="Choi T."/>
            <person name="Kim D."/>
            <person name="Ryu S."/>
            <person name="Kim W."/>
        </authorList>
    </citation>
    <scope>NUCLEOTIDE SEQUENCE [LARGE SCALE GENOMIC DNA]</scope>
    <source>
        <tissue evidence="1">Muscle</tissue>
    </source>
</reference>
<gene>
    <name evidence="1" type="ORF">E2C01_070373</name>
</gene>
<organism evidence="1 2">
    <name type="scientific">Portunus trituberculatus</name>
    <name type="common">Swimming crab</name>
    <name type="synonym">Neptunus trituberculatus</name>
    <dbReference type="NCBI Taxonomy" id="210409"/>
    <lineage>
        <taxon>Eukaryota</taxon>
        <taxon>Metazoa</taxon>
        <taxon>Ecdysozoa</taxon>
        <taxon>Arthropoda</taxon>
        <taxon>Crustacea</taxon>
        <taxon>Multicrustacea</taxon>
        <taxon>Malacostraca</taxon>
        <taxon>Eumalacostraca</taxon>
        <taxon>Eucarida</taxon>
        <taxon>Decapoda</taxon>
        <taxon>Pleocyemata</taxon>
        <taxon>Brachyura</taxon>
        <taxon>Eubrachyura</taxon>
        <taxon>Portunoidea</taxon>
        <taxon>Portunidae</taxon>
        <taxon>Portuninae</taxon>
        <taxon>Portunus</taxon>
    </lineage>
</organism>
<comment type="caution">
    <text evidence="1">The sequence shown here is derived from an EMBL/GenBank/DDBJ whole genome shotgun (WGS) entry which is preliminary data.</text>
</comment>
<sequence length="136" mass="15372">MASLLPAVFRGYVMLGQEQLQLFIPSEKVTPEVEDHLNTQHCSSDFCVKILDYQAIKDSLMALEDEPSVSSVLINPSTLSYALYNAVSTYRLKSFMTSSFILEIMMRRFLNLVNLASVILNLIIILKEHLIESLIS</sequence>
<dbReference type="Gene3D" id="3.40.350.10">
    <property type="entry name" value="Creatinase/prolidase N-terminal domain"/>
    <property type="match status" value="1"/>
</dbReference>
<evidence type="ECO:0000313" key="2">
    <source>
        <dbReference type="Proteomes" id="UP000324222"/>
    </source>
</evidence>
<keyword evidence="2" id="KW-1185">Reference proteome</keyword>
<dbReference type="OrthoDB" id="9995434at2759"/>
<dbReference type="Pfam" id="PF16189">
    <property type="entry name" value="Creatinase_N_2"/>
    <property type="match status" value="1"/>
</dbReference>
<dbReference type="InterPro" id="IPR029149">
    <property type="entry name" value="Creatin/AminoP/Spt16_N"/>
</dbReference>
<dbReference type="Proteomes" id="UP000324222">
    <property type="component" value="Unassembled WGS sequence"/>
</dbReference>
<name>A0A5B7HX45_PORTR</name>
<dbReference type="AlphaFoldDB" id="A0A5B7HX45"/>
<evidence type="ECO:0000313" key="1">
    <source>
        <dbReference type="EMBL" id="MPC75972.1"/>
    </source>
</evidence>
<dbReference type="EMBL" id="VSRR010042289">
    <property type="protein sequence ID" value="MPC75972.1"/>
    <property type="molecule type" value="Genomic_DNA"/>
</dbReference>
<accession>A0A5B7HX45</accession>